<keyword evidence="3" id="KW-0808">Transferase</keyword>
<gene>
    <name evidence="3" type="ORF">BHK69_11305</name>
</gene>
<dbReference type="KEGG" id="bvv:BHK69_11305"/>
<organism evidence="3 4">
    <name type="scientific">Bosea vaviloviae</name>
    <dbReference type="NCBI Taxonomy" id="1526658"/>
    <lineage>
        <taxon>Bacteria</taxon>
        <taxon>Pseudomonadati</taxon>
        <taxon>Pseudomonadota</taxon>
        <taxon>Alphaproteobacteria</taxon>
        <taxon>Hyphomicrobiales</taxon>
        <taxon>Boseaceae</taxon>
        <taxon>Bosea</taxon>
    </lineage>
</organism>
<evidence type="ECO:0000313" key="4">
    <source>
        <dbReference type="Proteomes" id="UP000094969"/>
    </source>
</evidence>
<dbReference type="Pfam" id="PF13417">
    <property type="entry name" value="GST_N_3"/>
    <property type="match status" value="1"/>
</dbReference>
<proteinExistence type="predicted"/>
<dbReference type="GO" id="GO:0016740">
    <property type="term" value="F:transferase activity"/>
    <property type="evidence" value="ECO:0007669"/>
    <property type="project" value="UniProtKB-KW"/>
</dbReference>
<dbReference type="OrthoDB" id="9810080at2"/>
<name>A0A1D7U0T2_9HYPH</name>
<dbReference type="SUPFAM" id="SSF47616">
    <property type="entry name" value="GST C-terminal domain-like"/>
    <property type="match status" value="1"/>
</dbReference>
<dbReference type="Proteomes" id="UP000094969">
    <property type="component" value="Chromosome"/>
</dbReference>
<dbReference type="Pfam" id="PF00043">
    <property type="entry name" value="GST_C"/>
    <property type="match status" value="1"/>
</dbReference>
<keyword evidence="4" id="KW-1185">Reference proteome</keyword>
<dbReference type="SUPFAM" id="SSF52833">
    <property type="entry name" value="Thioredoxin-like"/>
    <property type="match status" value="1"/>
</dbReference>
<evidence type="ECO:0000259" key="2">
    <source>
        <dbReference type="PROSITE" id="PS50405"/>
    </source>
</evidence>
<dbReference type="STRING" id="1526658.BHK69_11305"/>
<feature type="domain" description="GST C-terminal" evidence="2">
    <location>
        <begin position="96"/>
        <end position="220"/>
    </location>
</feature>
<dbReference type="CDD" id="cd03046">
    <property type="entry name" value="GST_N_GTT1_like"/>
    <property type="match status" value="1"/>
</dbReference>
<dbReference type="PROSITE" id="PS50404">
    <property type="entry name" value="GST_NTER"/>
    <property type="match status" value="1"/>
</dbReference>
<feature type="domain" description="GST N-terminal" evidence="1">
    <location>
        <begin position="1"/>
        <end position="92"/>
    </location>
</feature>
<dbReference type="InterPro" id="IPR004046">
    <property type="entry name" value="GST_C"/>
</dbReference>
<dbReference type="InterPro" id="IPR036282">
    <property type="entry name" value="Glutathione-S-Trfase_C_sf"/>
</dbReference>
<protein>
    <submittedName>
        <fullName evidence="3">Glutathione S-transferase</fullName>
    </submittedName>
</protein>
<dbReference type="SFLD" id="SFLDG00358">
    <property type="entry name" value="Main_(cytGST)"/>
    <property type="match status" value="1"/>
</dbReference>
<dbReference type="AlphaFoldDB" id="A0A1D7U0T2"/>
<evidence type="ECO:0000259" key="1">
    <source>
        <dbReference type="PROSITE" id="PS50404"/>
    </source>
</evidence>
<dbReference type="InterPro" id="IPR040079">
    <property type="entry name" value="Glutathione_S-Trfase"/>
</dbReference>
<dbReference type="InterPro" id="IPR036249">
    <property type="entry name" value="Thioredoxin-like_sf"/>
</dbReference>
<dbReference type="EMBL" id="CP017147">
    <property type="protein sequence ID" value="AOO80975.1"/>
    <property type="molecule type" value="Genomic_DNA"/>
</dbReference>
<evidence type="ECO:0000313" key="3">
    <source>
        <dbReference type="EMBL" id="AOO80975.1"/>
    </source>
</evidence>
<accession>A0A1D7U0T2</accession>
<dbReference type="Gene3D" id="3.40.30.10">
    <property type="entry name" value="Glutaredoxin"/>
    <property type="match status" value="1"/>
</dbReference>
<reference evidence="3 4" key="1">
    <citation type="journal article" date="2015" name="Antonie Van Leeuwenhoek">
        <title>Bosea vaviloviae sp. nov., a new species of slow-growing rhizobia isolated from nodules of the relict species Vavilovia formosa (Stev.) Fed.</title>
        <authorList>
            <person name="Safronova V.I."/>
            <person name="Kuznetsova I.G."/>
            <person name="Sazanova A.L."/>
            <person name="Kimeklis A.K."/>
            <person name="Belimov A.A."/>
            <person name="Andronov E.E."/>
            <person name="Pinaev A.G."/>
            <person name="Chizhevskaya E.P."/>
            <person name="Pukhaev A.R."/>
            <person name="Popov K.P."/>
            <person name="Willems A."/>
            <person name="Tikhonovich I.A."/>
        </authorList>
    </citation>
    <scope>NUCLEOTIDE SEQUENCE [LARGE SCALE GENOMIC DNA]</scope>
    <source>
        <strain evidence="3 4">Vaf18</strain>
    </source>
</reference>
<dbReference type="Gene3D" id="1.20.1050.10">
    <property type="match status" value="1"/>
</dbReference>
<dbReference type="RefSeq" id="WP_069690191.1">
    <property type="nucleotide sequence ID" value="NZ_CP017147.1"/>
</dbReference>
<dbReference type="PANTHER" id="PTHR44051:SF8">
    <property type="entry name" value="GLUTATHIONE S-TRANSFERASE GSTA"/>
    <property type="match status" value="1"/>
</dbReference>
<dbReference type="PROSITE" id="PS50405">
    <property type="entry name" value="GST_CTER"/>
    <property type="match status" value="1"/>
</dbReference>
<sequence>MTLTIYGCYRSRATRNVWLANELGLAFVHVPVIQAYRLPDPSAPDAPLHTRSPDFLKVNPNGHIPSIDDDGFKLHESLAINFYLARKHGGPLAPADAQEEGLAVMWSLWAATECETHALNIQYHMAAYPPEKRKPELAEAALAALPAPFAVLDGVLAQGGGFVMGGRFTVADINVAEIIRYARPATALFEAAPHVKAWLEACHARPAFKAMWQARDAEAA</sequence>
<dbReference type="InterPro" id="IPR004045">
    <property type="entry name" value="Glutathione_S-Trfase_N"/>
</dbReference>
<dbReference type="PANTHER" id="PTHR44051">
    <property type="entry name" value="GLUTATHIONE S-TRANSFERASE-RELATED"/>
    <property type="match status" value="1"/>
</dbReference>
<dbReference type="SFLD" id="SFLDS00019">
    <property type="entry name" value="Glutathione_Transferase_(cytos"/>
    <property type="match status" value="1"/>
</dbReference>
<dbReference type="InterPro" id="IPR010987">
    <property type="entry name" value="Glutathione-S-Trfase_C-like"/>
</dbReference>